<dbReference type="AlphaFoldDB" id="A0A6H9YEK3"/>
<dbReference type="RefSeq" id="WP_151570399.1">
    <property type="nucleotide sequence ID" value="NZ_WBMT01000033.1"/>
</dbReference>
<reference evidence="3 4" key="1">
    <citation type="submission" date="2019-09" db="EMBL/GenBank/DDBJ databases">
        <title>Actinomadura physcomitrii sp. nov., a novel actinomycete isolated from moss [Physcomitrium sphaericum (Ludw) Fuernr].</title>
        <authorList>
            <person name="Zhuang X."/>
            <person name="Liu C."/>
        </authorList>
    </citation>
    <scope>NUCLEOTIDE SEQUENCE [LARGE SCALE GENOMIC DNA]</scope>
    <source>
        <strain evidence="3 4">HMC1</strain>
    </source>
</reference>
<dbReference type="Pfam" id="PF04149">
    <property type="entry name" value="DUF397"/>
    <property type="match status" value="1"/>
</dbReference>
<comment type="caution">
    <text evidence="3">The sequence shown here is derived from an EMBL/GenBank/DDBJ whole genome shotgun (WGS) entry which is preliminary data.</text>
</comment>
<keyword evidence="4" id="KW-1185">Reference proteome</keyword>
<evidence type="ECO:0000259" key="2">
    <source>
        <dbReference type="Pfam" id="PF04149"/>
    </source>
</evidence>
<proteinExistence type="predicted"/>
<evidence type="ECO:0000313" key="3">
    <source>
        <dbReference type="EMBL" id="KAB2339767.1"/>
    </source>
</evidence>
<organism evidence="3 4">
    <name type="scientific">Actinomadura rudentiformis</name>
    <dbReference type="NCBI Taxonomy" id="359158"/>
    <lineage>
        <taxon>Bacteria</taxon>
        <taxon>Bacillati</taxon>
        <taxon>Actinomycetota</taxon>
        <taxon>Actinomycetes</taxon>
        <taxon>Streptosporangiales</taxon>
        <taxon>Thermomonosporaceae</taxon>
        <taxon>Actinomadura</taxon>
    </lineage>
</organism>
<sequence>MSTDGTGWRKSSHSDPDGDCVEAARASDGSIGVRDSKDGAGPIIKFTPTAWAALLATLRTR</sequence>
<dbReference type="InterPro" id="IPR007278">
    <property type="entry name" value="DUF397"/>
</dbReference>
<dbReference type="OrthoDB" id="3482645at2"/>
<evidence type="ECO:0000256" key="1">
    <source>
        <dbReference type="SAM" id="MobiDB-lite"/>
    </source>
</evidence>
<dbReference type="Proteomes" id="UP000468735">
    <property type="component" value="Unassembled WGS sequence"/>
</dbReference>
<protein>
    <submittedName>
        <fullName evidence="3">DUF397 domain-containing protein</fullName>
    </submittedName>
</protein>
<dbReference type="EMBL" id="WBMT01000033">
    <property type="protein sequence ID" value="KAB2339767.1"/>
    <property type="molecule type" value="Genomic_DNA"/>
</dbReference>
<name>A0A6H9YEK3_9ACTN</name>
<evidence type="ECO:0000313" key="4">
    <source>
        <dbReference type="Proteomes" id="UP000468735"/>
    </source>
</evidence>
<gene>
    <name evidence="3" type="ORF">F8566_46690</name>
</gene>
<feature type="domain" description="DUF397" evidence="2">
    <location>
        <begin position="7"/>
        <end position="59"/>
    </location>
</feature>
<accession>A0A6H9YEK3</accession>
<feature type="region of interest" description="Disordered" evidence="1">
    <location>
        <begin position="1"/>
        <end position="40"/>
    </location>
</feature>